<keyword evidence="3" id="KW-1185">Reference proteome</keyword>
<evidence type="ECO:0000256" key="1">
    <source>
        <dbReference type="SAM" id="SignalP"/>
    </source>
</evidence>
<sequence>MKKRNITKMLILPALLISGLSACGYGSDGGAHVNEYHHNYGTQSTTAIDPEGVQMYNANFGQRADREIVPDRDARVARIAMKSAQRVPEVSRATAVAMGTDIVIGIEVDNTINKADVERKVYEKVKVSQPSYNLHITSDDHLSKRVQTLYERGHQNKTLDQDMGAVIQEIGRSTPLR</sequence>
<dbReference type="EMBL" id="MCHY01000010">
    <property type="protein sequence ID" value="RKD22062.1"/>
    <property type="molecule type" value="Genomic_DNA"/>
</dbReference>
<dbReference type="RefSeq" id="WP_170145394.1">
    <property type="nucleotide sequence ID" value="NZ_MCHY01000010.1"/>
</dbReference>
<evidence type="ECO:0008006" key="4">
    <source>
        <dbReference type="Google" id="ProtNLM"/>
    </source>
</evidence>
<keyword evidence="1" id="KW-0732">Signal</keyword>
<organism evidence="2 3">
    <name type="scientific">Ammoniphilus oxalaticus</name>
    <dbReference type="NCBI Taxonomy" id="66863"/>
    <lineage>
        <taxon>Bacteria</taxon>
        <taxon>Bacillati</taxon>
        <taxon>Bacillota</taxon>
        <taxon>Bacilli</taxon>
        <taxon>Bacillales</taxon>
        <taxon>Paenibacillaceae</taxon>
        <taxon>Aneurinibacillus group</taxon>
        <taxon>Ammoniphilus</taxon>
    </lineage>
</organism>
<feature type="chain" id="PRO_5038754861" description="Sporulation protein" evidence="1">
    <location>
        <begin position="25"/>
        <end position="177"/>
    </location>
</feature>
<feature type="signal peptide" evidence="1">
    <location>
        <begin position="1"/>
        <end position="24"/>
    </location>
</feature>
<evidence type="ECO:0000313" key="3">
    <source>
        <dbReference type="Proteomes" id="UP000284219"/>
    </source>
</evidence>
<accession>A0A419SFB3</accession>
<dbReference type="InterPro" id="IPR019076">
    <property type="entry name" value="Spore_lipoprot_YhcN/YlaJ-like"/>
</dbReference>
<gene>
    <name evidence="2" type="ORF">BEP19_13390</name>
</gene>
<dbReference type="Proteomes" id="UP000284219">
    <property type="component" value="Unassembled WGS sequence"/>
</dbReference>
<comment type="caution">
    <text evidence="2">The sequence shown here is derived from an EMBL/GenBank/DDBJ whole genome shotgun (WGS) entry which is preliminary data.</text>
</comment>
<name>A0A419SFB3_9BACL</name>
<dbReference type="PROSITE" id="PS51257">
    <property type="entry name" value="PROKAR_LIPOPROTEIN"/>
    <property type="match status" value="1"/>
</dbReference>
<protein>
    <recommendedName>
        <fullName evidence="4">Sporulation protein</fullName>
    </recommendedName>
</protein>
<evidence type="ECO:0000313" key="2">
    <source>
        <dbReference type="EMBL" id="RKD22062.1"/>
    </source>
</evidence>
<dbReference type="AlphaFoldDB" id="A0A419SFB3"/>
<reference evidence="2 3" key="1">
    <citation type="submission" date="2016-08" db="EMBL/GenBank/DDBJ databases">
        <title>Novel Firmicute Genomes.</title>
        <authorList>
            <person name="Poppleton D.I."/>
            <person name="Gribaldo S."/>
        </authorList>
    </citation>
    <scope>NUCLEOTIDE SEQUENCE [LARGE SCALE GENOMIC DNA]</scope>
    <source>
        <strain evidence="2 3">RAOx-1</strain>
    </source>
</reference>
<dbReference type="Pfam" id="PF09580">
    <property type="entry name" value="Spore_YhcN_YlaJ"/>
    <property type="match status" value="1"/>
</dbReference>
<proteinExistence type="predicted"/>